<dbReference type="AlphaFoldDB" id="A0A4Y3VT89"/>
<dbReference type="EMBL" id="BJND01000083">
    <property type="protein sequence ID" value="GEC09843.1"/>
    <property type="molecule type" value="Genomic_DNA"/>
</dbReference>
<evidence type="ECO:0000313" key="2">
    <source>
        <dbReference type="Proteomes" id="UP000317881"/>
    </source>
</evidence>
<protein>
    <submittedName>
        <fullName evidence="1">Uncharacterized protein</fullName>
    </submittedName>
</protein>
<reference evidence="1 2" key="1">
    <citation type="submission" date="2019-06" db="EMBL/GenBank/DDBJ databases">
        <title>Whole genome shotgun sequence of Streptomyces spinoverrucosus NBRC 14228.</title>
        <authorList>
            <person name="Hosoyama A."/>
            <person name="Uohara A."/>
            <person name="Ohji S."/>
            <person name="Ichikawa N."/>
        </authorList>
    </citation>
    <scope>NUCLEOTIDE SEQUENCE [LARGE SCALE GENOMIC DNA]</scope>
    <source>
        <strain evidence="1 2">NBRC 14228</strain>
    </source>
</reference>
<evidence type="ECO:0000313" key="1">
    <source>
        <dbReference type="EMBL" id="GEC09843.1"/>
    </source>
</evidence>
<organism evidence="1 2">
    <name type="scientific">Streptomyces spinoverrucosus</name>
    <dbReference type="NCBI Taxonomy" id="284043"/>
    <lineage>
        <taxon>Bacteria</taxon>
        <taxon>Bacillati</taxon>
        <taxon>Actinomycetota</taxon>
        <taxon>Actinomycetes</taxon>
        <taxon>Kitasatosporales</taxon>
        <taxon>Streptomycetaceae</taxon>
        <taxon>Streptomyces</taxon>
    </lineage>
</organism>
<dbReference type="Proteomes" id="UP000317881">
    <property type="component" value="Unassembled WGS sequence"/>
</dbReference>
<proteinExistence type="predicted"/>
<accession>A0A4Y3VT89</accession>
<name>A0A4Y3VT89_9ACTN</name>
<keyword evidence="2" id="KW-1185">Reference proteome</keyword>
<comment type="caution">
    <text evidence="1">The sequence shown here is derived from an EMBL/GenBank/DDBJ whole genome shotgun (WGS) entry which is preliminary data.</text>
</comment>
<sequence length="99" mass="11395">MRPVTPFMAIRTVLRFTWVPLAVAGEVSSNRYRNRYSKQYSKQYSKRFLYGEKLASERGPDKGVTVLSCSRGRTTRVGGLMVNASNGEEHAMRYRRTTR</sequence>
<gene>
    <name evidence="1" type="ORF">SSP24_74980</name>
</gene>